<dbReference type="EMBL" id="JAGYWB010000004">
    <property type="protein sequence ID" value="KAI0524770.1"/>
    <property type="molecule type" value="Genomic_DNA"/>
</dbReference>
<keyword evidence="3" id="KW-1185">Reference proteome</keyword>
<dbReference type="AlphaFoldDB" id="A0A8T3C387"/>
<organism evidence="2 3">
    <name type="scientific">Dendrobium nobile</name>
    <name type="common">Orchid</name>
    <dbReference type="NCBI Taxonomy" id="94219"/>
    <lineage>
        <taxon>Eukaryota</taxon>
        <taxon>Viridiplantae</taxon>
        <taxon>Streptophyta</taxon>
        <taxon>Embryophyta</taxon>
        <taxon>Tracheophyta</taxon>
        <taxon>Spermatophyta</taxon>
        <taxon>Magnoliopsida</taxon>
        <taxon>Liliopsida</taxon>
        <taxon>Asparagales</taxon>
        <taxon>Orchidaceae</taxon>
        <taxon>Epidendroideae</taxon>
        <taxon>Malaxideae</taxon>
        <taxon>Dendrobiinae</taxon>
        <taxon>Dendrobium</taxon>
    </lineage>
</organism>
<accession>A0A8T3C387</accession>
<proteinExistence type="predicted"/>
<evidence type="ECO:0000313" key="3">
    <source>
        <dbReference type="Proteomes" id="UP000829196"/>
    </source>
</evidence>
<reference evidence="2" key="1">
    <citation type="journal article" date="2022" name="Front. Genet.">
        <title>Chromosome-Scale Assembly of the Dendrobium nobile Genome Provides Insights Into the Molecular Mechanism of the Biosynthesis of the Medicinal Active Ingredient of Dendrobium.</title>
        <authorList>
            <person name="Xu Q."/>
            <person name="Niu S.-C."/>
            <person name="Li K.-L."/>
            <person name="Zheng P.-J."/>
            <person name="Zhang X.-J."/>
            <person name="Jia Y."/>
            <person name="Liu Y."/>
            <person name="Niu Y.-X."/>
            <person name="Yu L.-H."/>
            <person name="Chen D.-F."/>
            <person name="Zhang G.-Q."/>
        </authorList>
    </citation>
    <scope>NUCLEOTIDE SEQUENCE</scope>
    <source>
        <tissue evidence="2">Leaf</tissue>
    </source>
</reference>
<name>A0A8T3C387_DENNO</name>
<dbReference type="InterPro" id="IPR036691">
    <property type="entry name" value="Endo/exonu/phosph_ase_sf"/>
</dbReference>
<sequence>MFSFNCKASFIYAACTRMVRLTLWKQLNDFAATDPDPVGIGGDFNIISNASEHLGGNIPNAQAMDDFNSMISTCELHDIGFFGNAFTWSRGNLWQRLDRLLFNNDWMAKFHVTHVEHLSRTASDHAPLLLSITNSNVYIPNAFKFQNMWLSHHNFMNVVESNWCAPIFPNDNIYGMAKLWNKLSRLKQVLRWWNKHILKNLFSNIMAENDVMELENAFMLNPNDAILFELNSAKINLLDLQNQEEMYWKQKATTKFLVEGDRNTKFFHSLANMKRVRNHVFKITNDDGVILEEEEAILQSGVDHFCKFFNKDQLQETSLNSYIIPCGISDTDNLHLTMVPSEEEVWNVMQTLNGDSVAGPEGFTTIFFIKTWHIIKKDILEAVCDFFSGNPYILNFFLLLILS</sequence>
<dbReference type="Gene3D" id="3.60.10.10">
    <property type="entry name" value="Endonuclease/exonuclease/phosphatase"/>
    <property type="match status" value="1"/>
</dbReference>
<evidence type="ECO:0000259" key="1">
    <source>
        <dbReference type="Pfam" id="PF03372"/>
    </source>
</evidence>
<dbReference type="PANTHER" id="PTHR33710:SF71">
    <property type="entry name" value="ENDONUCLEASE_EXONUCLEASE_PHOSPHATASE DOMAIN-CONTAINING PROTEIN"/>
    <property type="match status" value="1"/>
</dbReference>
<dbReference type="SUPFAM" id="SSF56219">
    <property type="entry name" value="DNase I-like"/>
    <property type="match status" value="1"/>
</dbReference>
<dbReference type="InterPro" id="IPR005135">
    <property type="entry name" value="Endo/exonuclease/phosphatase"/>
</dbReference>
<feature type="domain" description="Endonuclease/exonuclease/phosphatase" evidence="1">
    <location>
        <begin position="16"/>
        <end position="125"/>
    </location>
</feature>
<protein>
    <recommendedName>
        <fullName evidence="1">Endonuclease/exonuclease/phosphatase domain-containing protein</fullName>
    </recommendedName>
</protein>
<dbReference type="OrthoDB" id="1001388at2759"/>
<dbReference type="PANTHER" id="PTHR33710">
    <property type="entry name" value="BNAC02G09200D PROTEIN"/>
    <property type="match status" value="1"/>
</dbReference>
<evidence type="ECO:0000313" key="2">
    <source>
        <dbReference type="EMBL" id="KAI0524770.1"/>
    </source>
</evidence>
<dbReference type="GO" id="GO:0003824">
    <property type="term" value="F:catalytic activity"/>
    <property type="evidence" value="ECO:0007669"/>
    <property type="project" value="InterPro"/>
</dbReference>
<comment type="caution">
    <text evidence="2">The sequence shown here is derived from an EMBL/GenBank/DDBJ whole genome shotgun (WGS) entry which is preliminary data.</text>
</comment>
<dbReference type="Proteomes" id="UP000829196">
    <property type="component" value="Unassembled WGS sequence"/>
</dbReference>
<dbReference type="Pfam" id="PF03372">
    <property type="entry name" value="Exo_endo_phos"/>
    <property type="match status" value="1"/>
</dbReference>
<gene>
    <name evidence="2" type="ORF">KFK09_004155</name>
</gene>